<reference evidence="1" key="1">
    <citation type="submission" date="2023-04" db="EMBL/GenBank/DDBJ databases">
        <title>Ambrosiozyma monospora NBRC 10751.</title>
        <authorList>
            <person name="Ichikawa N."/>
            <person name="Sato H."/>
            <person name="Tonouchi N."/>
        </authorList>
    </citation>
    <scope>NUCLEOTIDE SEQUENCE</scope>
    <source>
        <strain evidence="1">NBRC 10751</strain>
    </source>
</reference>
<sequence>MMIITEVTTVSIRPIVFSLLPMIFTVASVLGPVVGGLLATYVSWRWCFYINLCFGGVAVPIFILSFSPKTPKGSFLEKLQKLDLVGSFLMIAAIVLLLLATSFGVNEFPWRSGAVISCFVLSGLLMIAFIIWNFKYSKAPLVSAGIGKHVRMQMAILSMSFGFGAYMIGVQFVSIYFQIVRDNDAVHTGLSLLPLIIVCAIFSTIGGLSVKLSGCTRPISMTAGLFLCVGSGILALLQVQETFSKRVGLLIVLGVGTGLVIQPAFVCVQVLAPKENHGIIMATAFANFARNIICAVVSQIGQVVYTETLKSNLAHVGKINDVSTGFDLVELADNSGLLKTFSKADQLIIKGAFIMSIHNTFYFGLACAAVSLLCACFMPNAKLPSTKKAKKISDDTSEMDKK</sequence>
<comment type="caution">
    <text evidence="1">The sequence shown here is derived from an EMBL/GenBank/DDBJ whole genome shotgun (WGS) entry which is preliminary data.</text>
</comment>
<gene>
    <name evidence="1" type="ORF">Amon02_000649100</name>
</gene>
<evidence type="ECO:0000313" key="2">
    <source>
        <dbReference type="Proteomes" id="UP001165064"/>
    </source>
</evidence>
<accession>A0ACB5T9J4</accession>
<protein>
    <submittedName>
        <fullName evidence="1">Unnamed protein product</fullName>
    </submittedName>
</protein>
<organism evidence="1 2">
    <name type="scientific">Ambrosiozyma monospora</name>
    <name type="common">Yeast</name>
    <name type="synonym">Endomycopsis monosporus</name>
    <dbReference type="NCBI Taxonomy" id="43982"/>
    <lineage>
        <taxon>Eukaryota</taxon>
        <taxon>Fungi</taxon>
        <taxon>Dikarya</taxon>
        <taxon>Ascomycota</taxon>
        <taxon>Saccharomycotina</taxon>
        <taxon>Pichiomycetes</taxon>
        <taxon>Pichiales</taxon>
        <taxon>Pichiaceae</taxon>
        <taxon>Ambrosiozyma</taxon>
    </lineage>
</organism>
<name>A0ACB5T9J4_AMBMO</name>
<dbReference type="Proteomes" id="UP001165064">
    <property type="component" value="Unassembled WGS sequence"/>
</dbReference>
<evidence type="ECO:0000313" key="1">
    <source>
        <dbReference type="EMBL" id="GME83907.1"/>
    </source>
</evidence>
<proteinExistence type="predicted"/>
<keyword evidence="2" id="KW-1185">Reference proteome</keyword>
<dbReference type="EMBL" id="BSXS01005085">
    <property type="protein sequence ID" value="GME83907.1"/>
    <property type="molecule type" value="Genomic_DNA"/>
</dbReference>